<dbReference type="SUPFAM" id="SSF53686">
    <property type="entry name" value="Tryptophan synthase beta subunit-like PLP-dependent enzymes"/>
    <property type="match status" value="1"/>
</dbReference>
<evidence type="ECO:0000313" key="7">
    <source>
        <dbReference type="EMBL" id="VAV98816.1"/>
    </source>
</evidence>
<dbReference type="SUPFAM" id="SSF55021">
    <property type="entry name" value="ACT-like"/>
    <property type="match status" value="1"/>
</dbReference>
<dbReference type="InterPro" id="IPR050147">
    <property type="entry name" value="Ser/Thr_Dehydratase"/>
</dbReference>
<dbReference type="GO" id="GO:0006565">
    <property type="term" value="P:L-serine catabolic process"/>
    <property type="evidence" value="ECO:0007669"/>
    <property type="project" value="TreeGrafter"/>
</dbReference>
<dbReference type="InterPro" id="IPR045865">
    <property type="entry name" value="ACT-like_dom_sf"/>
</dbReference>
<evidence type="ECO:0000259" key="6">
    <source>
        <dbReference type="PROSITE" id="PS51671"/>
    </source>
</evidence>
<evidence type="ECO:0000256" key="3">
    <source>
        <dbReference type="ARBA" id="ARBA00012096"/>
    </source>
</evidence>
<dbReference type="FunFam" id="3.40.50.1100:FF:000007">
    <property type="entry name" value="L-threonine dehydratase catabolic TdcB"/>
    <property type="match status" value="1"/>
</dbReference>
<protein>
    <recommendedName>
        <fullName evidence="3">threonine ammonia-lyase</fullName>
        <ecNumber evidence="3">4.3.1.19</ecNumber>
    </recommendedName>
</protein>
<reference evidence="7" key="1">
    <citation type="submission" date="2018-06" db="EMBL/GenBank/DDBJ databases">
        <authorList>
            <person name="Zhirakovskaya E."/>
        </authorList>
    </citation>
    <scope>NUCLEOTIDE SEQUENCE</scope>
</reference>
<sequence length="410" mass="44057">MNNTNSSVTLQDVQKAAKALKGAIVATPLNKSFTLSKLCGAEIYLKFENMQFTASFKERGALNKLINLSDAQKKQGVIAASAGNHAQGVAYHAHRLNIPATIVMPVNTPFVKVRQTEEHGATVVLSGERFDDTAKQAVILAEQQNLTLVHPFDDPDVIAGQGTIGLEVLAACPDLDIILVPVGGGGLISGIAVAAKNTNPNIKIIGVQAERFPSLHRARHNNEYQPRGSTLAEGIAVKTIGDKTYEICKELVDDILLVSEDSLEEAVCMLMTIEKTVPEGAGAAPLAAVNSYPEIFKGKKIAMIVSGGNIDPRLLASLLMRGLVREGRITRLRVELLDVPGALAQITKIIGELGGNIIDVSHHRLFTELPAKETYSNVTLETRDRENLLDILDGLRSAGFTVHVNRSSDL</sequence>
<dbReference type="InterPro" id="IPR036052">
    <property type="entry name" value="TrpB-like_PALP_sf"/>
</dbReference>
<proteinExistence type="inferred from homology"/>
<dbReference type="CDD" id="cd04886">
    <property type="entry name" value="ACT_ThrD-II-like"/>
    <property type="match status" value="1"/>
</dbReference>
<dbReference type="Gene3D" id="3.40.50.1100">
    <property type="match status" value="2"/>
</dbReference>
<name>A0A3B0SD53_9ZZZZ</name>
<dbReference type="PROSITE" id="PS51671">
    <property type="entry name" value="ACT"/>
    <property type="match status" value="1"/>
</dbReference>
<dbReference type="GO" id="GO:0009097">
    <property type="term" value="P:isoleucine biosynthetic process"/>
    <property type="evidence" value="ECO:0007669"/>
    <property type="project" value="TreeGrafter"/>
</dbReference>
<dbReference type="GO" id="GO:0006567">
    <property type="term" value="P:L-threonine catabolic process"/>
    <property type="evidence" value="ECO:0007669"/>
    <property type="project" value="InterPro"/>
</dbReference>
<accession>A0A3B0SD53</accession>
<dbReference type="NCBIfam" id="TIGR01127">
    <property type="entry name" value="ilvA_1Cterm"/>
    <property type="match status" value="1"/>
</dbReference>
<dbReference type="GO" id="GO:0003941">
    <property type="term" value="F:L-serine ammonia-lyase activity"/>
    <property type="evidence" value="ECO:0007669"/>
    <property type="project" value="TreeGrafter"/>
</dbReference>
<dbReference type="EMBL" id="UOEJ01000107">
    <property type="protein sequence ID" value="VAV98816.1"/>
    <property type="molecule type" value="Genomic_DNA"/>
</dbReference>
<dbReference type="InterPro" id="IPR002912">
    <property type="entry name" value="ACT_dom"/>
</dbReference>
<dbReference type="PANTHER" id="PTHR48078:SF6">
    <property type="entry name" value="L-THREONINE DEHYDRATASE CATABOLIC TDCB"/>
    <property type="match status" value="1"/>
</dbReference>
<evidence type="ECO:0000256" key="1">
    <source>
        <dbReference type="ARBA" id="ARBA00001933"/>
    </source>
</evidence>
<keyword evidence="5 7" id="KW-0456">Lyase</keyword>
<dbReference type="NCBIfam" id="NF005600">
    <property type="entry name" value="PRK07334.1"/>
    <property type="match status" value="1"/>
</dbReference>
<dbReference type="Pfam" id="PF01842">
    <property type="entry name" value="ACT"/>
    <property type="match status" value="1"/>
</dbReference>
<dbReference type="PANTHER" id="PTHR48078">
    <property type="entry name" value="THREONINE DEHYDRATASE, MITOCHONDRIAL-RELATED"/>
    <property type="match status" value="1"/>
</dbReference>
<comment type="similarity">
    <text evidence="2">Belongs to the serine/threonine dehydratase family.</text>
</comment>
<evidence type="ECO:0000256" key="5">
    <source>
        <dbReference type="ARBA" id="ARBA00023239"/>
    </source>
</evidence>
<keyword evidence="4" id="KW-0663">Pyridoxal phosphate</keyword>
<dbReference type="CDD" id="cd01562">
    <property type="entry name" value="Thr-dehyd"/>
    <property type="match status" value="1"/>
</dbReference>
<dbReference type="InterPro" id="IPR005789">
    <property type="entry name" value="Thr_deHydtase_catblc"/>
</dbReference>
<dbReference type="InterPro" id="IPR001926">
    <property type="entry name" value="TrpB-like_PALP"/>
</dbReference>
<evidence type="ECO:0000256" key="2">
    <source>
        <dbReference type="ARBA" id="ARBA00010869"/>
    </source>
</evidence>
<dbReference type="GO" id="GO:0004794">
    <property type="term" value="F:threonine deaminase activity"/>
    <property type="evidence" value="ECO:0007669"/>
    <property type="project" value="UniProtKB-EC"/>
</dbReference>
<dbReference type="Pfam" id="PF00291">
    <property type="entry name" value="PALP"/>
    <property type="match status" value="1"/>
</dbReference>
<dbReference type="Gene3D" id="3.30.70.260">
    <property type="match status" value="1"/>
</dbReference>
<dbReference type="EC" id="4.3.1.19" evidence="3"/>
<evidence type="ECO:0000256" key="4">
    <source>
        <dbReference type="ARBA" id="ARBA00022898"/>
    </source>
</evidence>
<dbReference type="AlphaFoldDB" id="A0A3B0SD53"/>
<comment type="cofactor">
    <cofactor evidence="1">
        <name>pyridoxal 5'-phosphate</name>
        <dbReference type="ChEBI" id="CHEBI:597326"/>
    </cofactor>
</comment>
<dbReference type="InterPro" id="IPR044561">
    <property type="entry name" value="ACT_ThrD-II-like"/>
</dbReference>
<gene>
    <name evidence="7" type="ORF">MNBD_ALPHA01-149</name>
</gene>
<feature type="domain" description="ACT" evidence="6">
    <location>
        <begin position="331"/>
        <end position="409"/>
    </location>
</feature>
<organism evidence="7">
    <name type="scientific">hydrothermal vent metagenome</name>
    <dbReference type="NCBI Taxonomy" id="652676"/>
    <lineage>
        <taxon>unclassified sequences</taxon>
        <taxon>metagenomes</taxon>
        <taxon>ecological metagenomes</taxon>
    </lineage>
</organism>